<dbReference type="GO" id="GO:0003677">
    <property type="term" value="F:DNA binding"/>
    <property type="evidence" value="ECO:0007669"/>
    <property type="project" value="UniProtKB-KW"/>
</dbReference>
<gene>
    <name evidence="9" type="ORF">A6M13_13645</name>
</gene>
<keyword evidence="2 6" id="KW-0805">Transcription regulation</keyword>
<name>A0A1C0YDC1_9BACL</name>
<dbReference type="PROSITE" id="PS01063">
    <property type="entry name" value="SIGMA70_ECF"/>
    <property type="match status" value="1"/>
</dbReference>
<dbReference type="EMBL" id="MASJ01000015">
    <property type="protein sequence ID" value="OCS85186.1"/>
    <property type="molecule type" value="Genomic_DNA"/>
</dbReference>
<dbReference type="Gene3D" id="1.10.1740.10">
    <property type="match status" value="1"/>
</dbReference>
<organism evidence="9 10">
    <name type="scientific">Caryophanon tenue</name>
    <dbReference type="NCBI Taxonomy" id="33978"/>
    <lineage>
        <taxon>Bacteria</taxon>
        <taxon>Bacillati</taxon>
        <taxon>Bacillota</taxon>
        <taxon>Bacilli</taxon>
        <taxon>Bacillales</taxon>
        <taxon>Caryophanaceae</taxon>
        <taxon>Caryophanon</taxon>
    </lineage>
</organism>
<keyword evidence="10" id="KW-1185">Reference proteome</keyword>
<feature type="domain" description="RNA polymerase sigma factor 70 region 4 type 2" evidence="8">
    <location>
        <begin position="128"/>
        <end position="180"/>
    </location>
</feature>
<dbReference type="InterPro" id="IPR014284">
    <property type="entry name" value="RNA_pol_sigma-70_dom"/>
</dbReference>
<dbReference type="InterPro" id="IPR036388">
    <property type="entry name" value="WH-like_DNA-bd_sf"/>
</dbReference>
<comment type="similarity">
    <text evidence="1 6">Belongs to the sigma-70 factor family. ECF subfamily.</text>
</comment>
<dbReference type="NCBIfam" id="TIGR02948">
    <property type="entry name" value="SigW_bacill"/>
    <property type="match status" value="1"/>
</dbReference>
<dbReference type="RefSeq" id="WP_066545075.1">
    <property type="nucleotide sequence ID" value="NZ_MASJ01000015.1"/>
</dbReference>
<dbReference type="AlphaFoldDB" id="A0A1C0YDC1"/>
<dbReference type="InterPro" id="IPR014294">
    <property type="entry name" value="RNA_pol_sigma-W_bacilli"/>
</dbReference>
<dbReference type="Proteomes" id="UP000093199">
    <property type="component" value="Unassembled WGS sequence"/>
</dbReference>
<comment type="caution">
    <text evidence="9">The sequence shown here is derived from an EMBL/GenBank/DDBJ whole genome shotgun (WGS) entry which is preliminary data.</text>
</comment>
<dbReference type="GO" id="GO:0006352">
    <property type="term" value="P:DNA-templated transcription initiation"/>
    <property type="evidence" value="ECO:0007669"/>
    <property type="project" value="InterPro"/>
</dbReference>
<protein>
    <recommendedName>
        <fullName evidence="6">RNA polymerase sigma factor</fullName>
    </recommendedName>
</protein>
<dbReference type="PANTHER" id="PTHR43133:SF60">
    <property type="entry name" value="RNA POLYMERASE SIGMA FACTOR SIGV"/>
    <property type="match status" value="1"/>
</dbReference>
<sequence>MDALINKRIKQVLKGDQSAFSDIVSHYQHSLYQVCYRMLGNRQEAEDIAQEAFVRAYMNLHTFDQKRKFSTWLYRIATNLCIDRLRKKKPDYYLDAEVAGTEGLNMYSQIAADEPLPEAELEKMELQERIQYEISRLPEKYRVVVVLKYIEELSLQEISEVLDMPLGTVKTRLHRGREALRKQLNSL</sequence>
<evidence type="ECO:0000313" key="10">
    <source>
        <dbReference type="Proteomes" id="UP000093199"/>
    </source>
</evidence>
<dbReference type="OrthoDB" id="9785675at2"/>
<dbReference type="InterPro" id="IPR013249">
    <property type="entry name" value="RNA_pol_sigma70_r4_t2"/>
</dbReference>
<dbReference type="GO" id="GO:0016987">
    <property type="term" value="F:sigma factor activity"/>
    <property type="evidence" value="ECO:0007669"/>
    <property type="project" value="UniProtKB-KW"/>
</dbReference>
<dbReference type="CDD" id="cd06171">
    <property type="entry name" value="Sigma70_r4"/>
    <property type="match status" value="1"/>
</dbReference>
<keyword evidence="4 6" id="KW-0238">DNA-binding</keyword>
<dbReference type="Pfam" id="PF08281">
    <property type="entry name" value="Sigma70_r4_2"/>
    <property type="match status" value="1"/>
</dbReference>
<dbReference type="NCBIfam" id="TIGR02937">
    <property type="entry name" value="sigma70-ECF"/>
    <property type="match status" value="1"/>
</dbReference>
<reference evidence="9 10" key="1">
    <citation type="submission" date="2016-07" db="EMBL/GenBank/DDBJ databases">
        <title>Caryophanon tenue genome sequencing.</title>
        <authorList>
            <person name="Verma A."/>
            <person name="Pal Y."/>
            <person name="Krishnamurthi S."/>
        </authorList>
    </citation>
    <scope>NUCLEOTIDE SEQUENCE [LARGE SCALE GENOMIC DNA]</scope>
    <source>
        <strain evidence="9 10">DSM 14152</strain>
    </source>
</reference>
<evidence type="ECO:0000313" key="9">
    <source>
        <dbReference type="EMBL" id="OCS85186.1"/>
    </source>
</evidence>
<dbReference type="InterPro" id="IPR007627">
    <property type="entry name" value="RNA_pol_sigma70_r2"/>
</dbReference>
<keyword evidence="5 6" id="KW-0804">Transcription</keyword>
<proteinExistence type="inferred from homology"/>
<dbReference type="SUPFAM" id="SSF88946">
    <property type="entry name" value="Sigma2 domain of RNA polymerase sigma factors"/>
    <property type="match status" value="1"/>
</dbReference>
<dbReference type="Pfam" id="PF04542">
    <property type="entry name" value="Sigma70_r2"/>
    <property type="match status" value="1"/>
</dbReference>
<evidence type="ECO:0000259" key="7">
    <source>
        <dbReference type="Pfam" id="PF04542"/>
    </source>
</evidence>
<dbReference type="InterPro" id="IPR013325">
    <property type="entry name" value="RNA_pol_sigma_r2"/>
</dbReference>
<evidence type="ECO:0000256" key="5">
    <source>
        <dbReference type="ARBA" id="ARBA00023163"/>
    </source>
</evidence>
<dbReference type="Gene3D" id="1.10.10.10">
    <property type="entry name" value="Winged helix-like DNA-binding domain superfamily/Winged helix DNA-binding domain"/>
    <property type="match status" value="1"/>
</dbReference>
<evidence type="ECO:0000256" key="2">
    <source>
        <dbReference type="ARBA" id="ARBA00023015"/>
    </source>
</evidence>
<dbReference type="SUPFAM" id="SSF88659">
    <property type="entry name" value="Sigma3 and sigma4 domains of RNA polymerase sigma factors"/>
    <property type="match status" value="1"/>
</dbReference>
<dbReference type="STRING" id="33978.A6M13_13645"/>
<evidence type="ECO:0000256" key="6">
    <source>
        <dbReference type="RuleBase" id="RU000716"/>
    </source>
</evidence>
<dbReference type="NCBIfam" id="NF007223">
    <property type="entry name" value="PRK09641.1"/>
    <property type="match status" value="1"/>
</dbReference>
<dbReference type="InterPro" id="IPR000838">
    <property type="entry name" value="RNA_pol_sigma70_ECF_CS"/>
</dbReference>
<feature type="domain" description="RNA polymerase sigma-70 region 2" evidence="7">
    <location>
        <begin position="24"/>
        <end position="89"/>
    </location>
</feature>
<evidence type="ECO:0000256" key="3">
    <source>
        <dbReference type="ARBA" id="ARBA00023082"/>
    </source>
</evidence>
<dbReference type="GO" id="GO:0006950">
    <property type="term" value="P:response to stress"/>
    <property type="evidence" value="ECO:0007669"/>
    <property type="project" value="UniProtKB-ARBA"/>
</dbReference>
<dbReference type="InterPro" id="IPR013324">
    <property type="entry name" value="RNA_pol_sigma_r3/r4-like"/>
</dbReference>
<dbReference type="PANTHER" id="PTHR43133">
    <property type="entry name" value="RNA POLYMERASE ECF-TYPE SIGMA FACTO"/>
    <property type="match status" value="1"/>
</dbReference>
<evidence type="ECO:0000259" key="8">
    <source>
        <dbReference type="Pfam" id="PF08281"/>
    </source>
</evidence>
<keyword evidence="3 6" id="KW-0731">Sigma factor</keyword>
<evidence type="ECO:0000256" key="1">
    <source>
        <dbReference type="ARBA" id="ARBA00010641"/>
    </source>
</evidence>
<evidence type="ECO:0000256" key="4">
    <source>
        <dbReference type="ARBA" id="ARBA00023125"/>
    </source>
</evidence>
<accession>A0A1C0YDC1</accession>
<dbReference type="InterPro" id="IPR039425">
    <property type="entry name" value="RNA_pol_sigma-70-like"/>
</dbReference>